<accession>A0A4S8HEQ0</accession>
<dbReference type="Proteomes" id="UP000306918">
    <property type="component" value="Unassembled WGS sequence"/>
</dbReference>
<evidence type="ECO:0000313" key="3">
    <source>
        <dbReference type="Proteomes" id="UP000306918"/>
    </source>
</evidence>
<feature type="transmembrane region" description="Helical" evidence="1">
    <location>
        <begin position="186"/>
        <end position="210"/>
    </location>
</feature>
<feature type="transmembrane region" description="Helical" evidence="1">
    <location>
        <begin position="61"/>
        <end position="83"/>
    </location>
</feature>
<evidence type="ECO:0000313" key="2">
    <source>
        <dbReference type="EMBL" id="THU31102.1"/>
    </source>
</evidence>
<name>A0A4S8HEQ0_9BACT</name>
<dbReference type="AlphaFoldDB" id="A0A4S8HEQ0"/>
<protein>
    <submittedName>
        <fullName evidence="2">Uncharacterized protein</fullName>
    </submittedName>
</protein>
<keyword evidence="1" id="KW-0812">Transmembrane</keyword>
<evidence type="ECO:0000256" key="1">
    <source>
        <dbReference type="SAM" id="Phobius"/>
    </source>
</evidence>
<feature type="transmembrane region" description="Helical" evidence="1">
    <location>
        <begin position="90"/>
        <end position="105"/>
    </location>
</feature>
<feature type="transmembrane region" description="Helical" evidence="1">
    <location>
        <begin position="153"/>
        <end position="174"/>
    </location>
</feature>
<feature type="transmembrane region" description="Helical" evidence="1">
    <location>
        <begin position="36"/>
        <end position="55"/>
    </location>
</feature>
<sequence>MAITNFLFNPTTLAELTAFIAACIMSTGKVGWWQNFFFYLLITLSVETCVHYIPFLHANRYIVFGLFMIVQAGFFSLLFLKFLSTRSSKQMLFFGMAIFVLIYIYDVSKGSFTKDYYGTLARKGLSVYIVLFSCIYYRQLLRHAGEISPLREPAFWVVTGLFFNYFVTFVIFQMRDRLLLLPDKGLHIVTILMGVLNWIFYGCWATAFTWRKIQTR</sequence>
<keyword evidence="3" id="KW-1185">Reference proteome</keyword>
<gene>
    <name evidence="2" type="ORF">FAM09_28885</name>
</gene>
<keyword evidence="1" id="KW-0472">Membrane</keyword>
<dbReference type="OrthoDB" id="651989at2"/>
<proteinExistence type="predicted"/>
<comment type="caution">
    <text evidence="2">The sequence shown here is derived from an EMBL/GenBank/DDBJ whole genome shotgun (WGS) entry which is preliminary data.</text>
</comment>
<dbReference type="RefSeq" id="WP_136580648.1">
    <property type="nucleotide sequence ID" value="NZ_STFF01000014.1"/>
</dbReference>
<reference evidence="2 3" key="1">
    <citation type="submission" date="2019-04" db="EMBL/GenBank/DDBJ databases">
        <title>Niastella caeni sp. nov., isolated from activated sludge.</title>
        <authorList>
            <person name="Sheng M."/>
        </authorList>
    </citation>
    <scope>NUCLEOTIDE SEQUENCE [LARGE SCALE GENOMIC DNA]</scope>
    <source>
        <strain evidence="2 3">HX-2-15</strain>
    </source>
</reference>
<feature type="transmembrane region" description="Helical" evidence="1">
    <location>
        <begin position="125"/>
        <end position="141"/>
    </location>
</feature>
<dbReference type="EMBL" id="STFF01000014">
    <property type="protein sequence ID" value="THU31102.1"/>
    <property type="molecule type" value="Genomic_DNA"/>
</dbReference>
<keyword evidence="1" id="KW-1133">Transmembrane helix</keyword>
<organism evidence="2 3">
    <name type="scientific">Niastella caeni</name>
    <dbReference type="NCBI Taxonomy" id="2569763"/>
    <lineage>
        <taxon>Bacteria</taxon>
        <taxon>Pseudomonadati</taxon>
        <taxon>Bacteroidota</taxon>
        <taxon>Chitinophagia</taxon>
        <taxon>Chitinophagales</taxon>
        <taxon>Chitinophagaceae</taxon>
        <taxon>Niastella</taxon>
    </lineage>
</organism>